<sequence>MVIKLVLVFLSFATTAAFCRRLCFAKPRIFCSGVFSRTPSSAYHVLLIIYRSVYQRSIAKHIFLASTIIHAHLHIIH</sequence>
<keyword evidence="1" id="KW-0732">Signal</keyword>
<feature type="signal peptide" evidence="1">
    <location>
        <begin position="1"/>
        <end position="19"/>
    </location>
</feature>
<dbReference type="EMBL" id="GGFL01008199">
    <property type="protein sequence ID" value="MBW72377.1"/>
    <property type="molecule type" value="Transcribed_RNA"/>
</dbReference>
<reference evidence="2" key="1">
    <citation type="submission" date="2018-01" db="EMBL/GenBank/DDBJ databases">
        <title>An insight into the sialome of Amazonian anophelines.</title>
        <authorList>
            <person name="Ribeiro J.M."/>
            <person name="Scarpassa V."/>
            <person name="Calvo E."/>
        </authorList>
    </citation>
    <scope>NUCLEOTIDE SEQUENCE</scope>
</reference>
<feature type="chain" id="PRO_5014856876" evidence="1">
    <location>
        <begin position="20"/>
        <end position="77"/>
    </location>
</feature>
<dbReference type="AlphaFoldDB" id="A0A2M4D494"/>
<protein>
    <submittedName>
        <fullName evidence="2">Putative secreted protein</fullName>
    </submittedName>
</protein>
<proteinExistence type="predicted"/>
<name>A0A2M4D494_ANODA</name>
<evidence type="ECO:0000256" key="1">
    <source>
        <dbReference type="SAM" id="SignalP"/>
    </source>
</evidence>
<accession>A0A2M4D494</accession>
<evidence type="ECO:0000313" key="2">
    <source>
        <dbReference type="EMBL" id="MBW72377.1"/>
    </source>
</evidence>
<organism evidence="2">
    <name type="scientific">Anopheles darlingi</name>
    <name type="common">Mosquito</name>
    <dbReference type="NCBI Taxonomy" id="43151"/>
    <lineage>
        <taxon>Eukaryota</taxon>
        <taxon>Metazoa</taxon>
        <taxon>Ecdysozoa</taxon>
        <taxon>Arthropoda</taxon>
        <taxon>Hexapoda</taxon>
        <taxon>Insecta</taxon>
        <taxon>Pterygota</taxon>
        <taxon>Neoptera</taxon>
        <taxon>Endopterygota</taxon>
        <taxon>Diptera</taxon>
        <taxon>Nematocera</taxon>
        <taxon>Culicoidea</taxon>
        <taxon>Culicidae</taxon>
        <taxon>Anophelinae</taxon>
        <taxon>Anopheles</taxon>
    </lineage>
</organism>